<feature type="domain" description="PAS" evidence="8">
    <location>
        <begin position="133"/>
        <end position="187"/>
    </location>
</feature>
<dbReference type="Gene3D" id="3.30.565.10">
    <property type="entry name" value="Histidine kinase-like ATPase, C-terminal domain"/>
    <property type="match status" value="1"/>
</dbReference>
<gene>
    <name evidence="10" type="ORF">ABI_19930</name>
</gene>
<dbReference type="InterPro" id="IPR004358">
    <property type="entry name" value="Sig_transdc_His_kin-like_C"/>
</dbReference>
<dbReference type="eggNOG" id="COG5002">
    <property type="taxonomic scope" value="Bacteria"/>
</dbReference>
<dbReference type="SMART" id="SM00387">
    <property type="entry name" value="HATPase_c"/>
    <property type="match status" value="1"/>
</dbReference>
<dbReference type="InterPro" id="IPR011006">
    <property type="entry name" value="CheY-like_superfamily"/>
</dbReference>
<organism evidence="10 11">
    <name type="scientific">Asticcacaulis biprosthecium C19</name>
    <dbReference type="NCBI Taxonomy" id="715226"/>
    <lineage>
        <taxon>Bacteria</taxon>
        <taxon>Pseudomonadati</taxon>
        <taxon>Pseudomonadota</taxon>
        <taxon>Alphaproteobacteria</taxon>
        <taxon>Caulobacterales</taxon>
        <taxon>Caulobacteraceae</taxon>
        <taxon>Asticcacaulis</taxon>
    </lineage>
</organism>
<protein>
    <recommendedName>
        <fullName evidence="2">histidine kinase</fullName>
        <ecNumber evidence="2">2.7.13.3</ecNumber>
    </recommendedName>
</protein>
<dbReference type="PANTHER" id="PTHR45339">
    <property type="entry name" value="HYBRID SIGNAL TRANSDUCTION HISTIDINE KINASE J"/>
    <property type="match status" value="1"/>
</dbReference>
<evidence type="ECO:0000256" key="5">
    <source>
        <dbReference type="PROSITE-ProRule" id="PRU00169"/>
    </source>
</evidence>
<dbReference type="HOGENOM" id="CLU_000445_114_15_5"/>
<dbReference type="AlphaFoldDB" id="F4QLY1"/>
<comment type="catalytic activity">
    <reaction evidence="1">
        <text>ATP + protein L-histidine = ADP + protein N-phospho-L-histidine.</text>
        <dbReference type="EC" id="2.7.13.3"/>
    </reaction>
</comment>
<evidence type="ECO:0000259" key="8">
    <source>
        <dbReference type="PROSITE" id="PS50112"/>
    </source>
</evidence>
<dbReference type="SMART" id="SM00091">
    <property type="entry name" value="PAS"/>
    <property type="match status" value="2"/>
</dbReference>
<dbReference type="InterPro" id="IPR000014">
    <property type="entry name" value="PAS"/>
</dbReference>
<dbReference type="FunFam" id="3.30.565.10:FF:000010">
    <property type="entry name" value="Sensor histidine kinase RcsC"/>
    <property type="match status" value="1"/>
</dbReference>
<keyword evidence="11" id="KW-1185">Reference proteome</keyword>
<dbReference type="Gene3D" id="3.40.50.2300">
    <property type="match status" value="1"/>
</dbReference>
<reference evidence="11" key="1">
    <citation type="submission" date="2011-03" db="EMBL/GenBank/DDBJ databases">
        <title>Draft genome sequence of Brevundimonas diminuta.</title>
        <authorList>
            <person name="Brown P.J.B."/>
            <person name="Buechlein A."/>
            <person name="Hemmerich C."/>
            <person name="Brun Y.V."/>
        </authorList>
    </citation>
    <scope>NUCLEOTIDE SEQUENCE [LARGE SCALE GENOMIC DNA]</scope>
    <source>
        <strain evidence="11">C19</strain>
    </source>
</reference>
<dbReference type="Pfam" id="PF00512">
    <property type="entry name" value="HisKA"/>
    <property type="match status" value="1"/>
</dbReference>
<dbReference type="EMBL" id="GL883077">
    <property type="protein sequence ID" value="EGF93553.1"/>
    <property type="molecule type" value="Genomic_DNA"/>
</dbReference>
<dbReference type="InterPro" id="IPR001610">
    <property type="entry name" value="PAC"/>
</dbReference>
<evidence type="ECO:0000256" key="4">
    <source>
        <dbReference type="ARBA" id="ARBA00023012"/>
    </source>
</evidence>
<dbReference type="SUPFAM" id="SSF47384">
    <property type="entry name" value="Homodimeric domain of signal transducing histidine kinase"/>
    <property type="match status" value="1"/>
</dbReference>
<dbReference type="Gene3D" id="1.10.287.130">
    <property type="match status" value="1"/>
</dbReference>
<dbReference type="CDD" id="cd00130">
    <property type="entry name" value="PAS"/>
    <property type="match status" value="2"/>
</dbReference>
<dbReference type="CDD" id="cd16922">
    <property type="entry name" value="HATPase_EvgS-ArcB-TorS-like"/>
    <property type="match status" value="1"/>
</dbReference>
<keyword evidence="3 5" id="KW-0597">Phosphoprotein</keyword>
<dbReference type="InterPro" id="IPR013767">
    <property type="entry name" value="PAS_fold"/>
</dbReference>
<dbReference type="Pfam" id="PF00989">
    <property type="entry name" value="PAS"/>
    <property type="match status" value="2"/>
</dbReference>
<dbReference type="InterPro" id="IPR003661">
    <property type="entry name" value="HisK_dim/P_dom"/>
</dbReference>
<evidence type="ECO:0000313" key="10">
    <source>
        <dbReference type="EMBL" id="EGF93553.1"/>
    </source>
</evidence>
<dbReference type="CDD" id="cd00082">
    <property type="entry name" value="HisKA"/>
    <property type="match status" value="1"/>
</dbReference>
<feature type="domain" description="PAC" evidence="9">
    <location>
        <begin position="206"/>
        <end position="258"/>
    </location>
</feature>
<sequence>MTTKDDDDGALDGYLAAIVESSDDAIIGKTLDGIVTAWNASATRLFGYTPEEAIGQHISLIIPKDRLDEEFVIIGKVKEGQRLEHFETVRQGQNGRTIDISLTVSPIKDAKGRIVGVSKIARDISIAKRAERLAASLNAIVDASDDAIVSKTLDGVITSWNPSAVRIFGYTPDEAIGQHIGLIIPPDRIDEEYTILGKIGAGQKVDHFETLRRHKDGSFVELAVTVSPLLDGRGRVMGATKVARPIAEAKQTERALRESNRRKDEFLANMSHELRTPMNAVIGLAHILGMSENLNPKEQQCVAMLKQSGDNLLGLINNLLDFSRLESDALELEVLEFNPADVVENSMIMIQLKAQEKDLPIRVTYDRNIKDRYLGDPARLQQILTNLLANAVKFTDEGQIDVAVRIKAERLNDTVLAFDVTDTGIGIAADKAEMIFDTFTQADASMTRKYGGSGLGLSICRALARAMNGSISVVSRPGIGSTFTVELTFKNASRQNLLTPRSEAPERQHRNVLVVEDYEPNTLVATTMIEHLGYSFDVAQNGMEALRKAERGTFDVILMDIQMPGMDGFESTRLIRDYEAEQQMQPTPIVAMTAHVLDKDKNLCIEAGMNDFIPKPFDPGLLRDILARYTGREGQLARA</sequence>
<dbReference type="InterPro" id="IPR001789">
    <property type="entry name" value="Sig_transdc_resp-reg_receiver"/>
</dbReference>
<dbReference type="Pfam" id="PF00072">
    <property type="entry name" value="Response_reg"/>
    <property type="match status" value="1"/>
</dbReference>
<dbReference type="CDD" id="cd17546">
    <property type="entry name" value="REC_hyHK_CKI1_RcsC-like"/>
    <property type="match status" value="1"/>
</dbReference>
<dbReference type="GO" id="GO:0006355">
    <property type="term" value="P:regulation of DNA-templated transcription"/>
    <property type="evidence" value="ECO:0007669"/>
    <property type="project" value="InterPro"/>
</dbReference>
<evidence type="ECO:0000259" key="7">
    <source>
        <dbReference type="PROSITE" id="PS50110"/>
    </source>
</evidence>
<dbReference type="GO" id="GO:0000155">
    <property type="term" value="F:phosphorelay sensor kinase activity"/>
    <property type="evidence" value="ECO:0007669"/>
    <property type="project" value="InterPro"/>
</dbReference>
<dbReference type="SMART" id="SM00086">
    <property type="entry name" value="PAC"/>
    <property type="match status" value="2"/>
</dbReference>
<feature type="domain" description="Histidine kinase" evidence="6">
    <location>
        <begin position="269"/>
        <end position="491"/>
    </location>
</feature>
<evidence type="ECO:0000256" key="2">
    <source>
        <dbReference type="ARBA" id="ARBA00012438"/>
    </source>
</evidence>
<dbReference type="SUPFAM" id="SSF55874">
    <property type="entry name" value="ATPase domain of HSP90 chaperone/DNA topoisomerase II/histidine kinase"/>
    <property type="match status" value="1"/>
</dbReference>
<dbReference type="Pfam" id="PF02518">
    <property type="entry name" value="HATPase_c"/>
    <property type="match status" value="1"/>
</dbReference>
<feature type="domain" description="PAC" evidence="9">
    <location>
        <begin position="82"/>
        <end position="136"/>
    </location>
</feature>
<dbReference type="eggNOG" id="COG2205">
    <property type="taxonomic scope" value="Bacteria"/>
</dbReference>
<dbReference type="PROSITE" id="PS50109">
    <property type="entry name" value="HIS_KIN"/>
    <property type="match status" value="1"/>
</dbReference>
<evidence type="ECO:0000256" key="3">
    <source>
        <dbReference type="ARBA" id="ARBA00022553"/>
    </source>
</evidence>
<dbReference type="SUPFAM" id="SSF55785">
    <property type="entry name" value="PYP-like sensor domain (PAS domain)"/>
    <property type="match status" value="2"/>
</dbReference>
<dbReference type="InterPro" id="IPR005467">
    <property type="entry name" value="His_kinase_dom"/>
</dbReference>
<proteinExistence type="predicted"/>
<dbReference type="SMART" id="SM00448">
    <property type="entry name" value="REC"/>
    <property type="match status" value="1"/>
</dbReference>
<name>F4QLY1_9CAUL</name>
<dbReference type="RefSeq" id="WP_006272752.1">
    <property type="nucleotide sequence ID" value="NZ_GL883077.1"/>
</dbReference>
<dbReference type="EC" id="2.7.13.3" evidence="2"/>
<dbReference type="InterPro" id="IPR035965">
    <property type="entry name" value="PAS-like_dom_sf"/>
</dbReference>
<dbReference type="PROSITE" id="PS50112">
    <property type="entry name" value="PAS"/>
    <property type="match status" value="2"/>
</dbReference>
<feature type="domain" description="Response regulatory" evidence="7">
    <location>
        <begin position="511"/>
        <end position="630"/>
    </location>
</feature>
<evidence type="ECO:0000313" key="11">
    <source>
        <dbReference type="Proteomes" id="UP000006512"/>
    </source>
</evidence>
<dbReference type="InterPro" id="IPR000700">
    <property type="entry name" value="PAS-assoc_C"/>
</dbReference>
<dbReference type="Proteomes" id="UP000006512">
    <property type="component" value="Unassembled WGS sequence"/>
</dbReference>
<dbReference type="SUPFAM" id="SSF52172">
    <property type="entry name" value="CheY-like"/>
    <property type="match status" value="1"/>
</dbReference>
<dbReference type="InterPro" id="IPR036890">
    <property type="entry name" value="HATPase_C_sf"/>
</dbReference>
<accession>F4QLY1</accession>
<dbReference type="STRING" id="715226.ABI_19930"/>
<evidence type="ECO:0000259" key="6">
    <source>
        <dbReference type="PROSITE" id="PS50109"/>
    </source>
</evidence>
<feature type="modified residue" description="4-aspartylphosphate" evidence="5">
    <location>
        <position position="560"/>
    </location>
</feature>
<dbReference type="NCBIfam" id="TIGR00229">
    <property type="entry name" value="sensory_box"/>
    <property type="match status" value="2"/>
</dbReference>
<evidence type="ECO:0000259" key="9">
    <source>
        <dbReference type="PROSITE" id="PS50113"/>
    </source>
</evidence>
<dbReference type="PRINTS" id="PR00344">
    <property type="entry name" value="BCTRLSENSOR"/>
</dbReference>
<keyword evidence="4" id="KW-0902">Two-component regulatory system</keyword>
<dbReference type="OrthoDB" id="9801651at2"/>
<dbReference type="InterPro" id="IPR003594">
    <property type="entry name" value="HATPase_dom"/>
</dbReference>
<dbReference type="Gene3D" id="3.30.450.20">
    <property type="entry name" value="PAS domain"/>
    <property type="match status" value="2"/>
</dbReference>
<dbReference type="SMART" id="SM00388">
    <property type="entry name" value="HisKA"/>
    <property type="match status" value="1"/>
</dbReference>
<dbReference type="InterPro" id="IPR036097">
    <property type="entry name" value="HisK_dim/P_sf"/>
</dbReference>
<evidence type="ECO:0000256" key="1">
    <source>
        <dbReference type="ARBA" id="ARBA00000085"/>
    </source>
</evidence>
<dbReference type="PROSITE" id="PS50113">
    <property type="entry name" value="PAC"/>
    <property type="match status" value="2"/>
</dbReference>
<feature type="domain" description="PAS" evidence="8">
    <location>
        <begin position="11"/>
        <end position="66"/>
    </location>
</feature>
<dbReference type="PANTHER" id="PTHR45339:SF1">
    <property type="entry name" value="HYBRID SIGNAL TRANSDUCTION HISTIDINE KINASE J"/>
    <property type="match status" value="1"/>
</dbReference>
<dbReference type="PROSITE" id="PS50110">
    <property type="entry name" value="RESPONSE_REGULATORY"/>
    <property type="match status" value="1"/>
</dbReference>